<comment type="similarity">
    <text evidence="1">Belongs to the Rv1128c/1148c/1588c/1702c/1945/3466 family.</text>
</comment>
<dbReference type="InterPro" id="IPR003870">
    <property type="entry name" value="DUF222"/>
</dbReference>
<dbReference type="EMBL" id="CAJA01000225">
    <property type="protein sequence ID" value="CCH73611.1"/>
    <property type="molecule type" value="Genomic_DNA"/>
</dbReference>
<sequence length="564" mass="58465">MADDLHSSRGQQPGRDPELGVVEWSVPGLWSASGDGRTPDLCAVPDEVAQPAFGPSDMAVAGVTETGLTETGLPENGLAEALETGTGATRLGESSVDASNEPDASAEPASAEPAGAEPDSGPEPEAPLASVTEIRSAVAVATAAVAGLRSVLWQAPGGALAEILGELGELALLTDAAEVALVGETLTRGEHSSGPAPLAINDWVSVHSRRYPTPVTAAKTVKLAQHIIKRELPERLTESVLTAAAPVPAAAAAAAEMLRLEPDLQPGFVPAGWDAYTDLAETGDVSQVRKLRPALIAKYGQPDDKDKDERAARAHRCLTRGATDGGSLVDYRLRLDPEAAAVLERALGPLSTPIPRPDGQPDDRSYGARRADALIELITRAVKVADTSVVGRTSTHTTVIVTLDDLASGAGTGQSTGACDAGRFLSIPTVRAMSCGGHVTPVVVDHDGNPILVGRTKRLVTPAQCHALAARDNGCTFPGCTRPADWSDAHHLIHWVDGGATDLDNAALLCRLHHTIVHSRRLAGCVGAGPPGTPDEHRLRVIWDLTPGSYDRAVAARTTGPPAA</sequence>
<proteinExistence type="inferred from homology"/>
<dbReference type="STRING" id="1193182.BN11_3000007"/>
<reference evidence="4 5" key="1">
    <citation type="journal article" date="2013" name="ISME J.">
        <title>A metabolic model for members of the genus Tetrasphaera involved in enhanced biological phosphorus removal.</title>
        <authorList>
            <person name="Kristiansen R."/>
            <person name="Nguyen H.T.T."/>
            <person name="Saunders A.M."/>
            <person name="Nielsen J.L."/>
            <person name="Wimmer R."/>
            <person name="Le V.Q."/>
            <person name="McIlroy S.J."/>
            <person name="Petrovski S."/>
            <person name="Seviour R.J."/>
            <person name="Calteau A."/>
            <person name="Nielsen K.L."/>
            <person name="Nielsen P.H."/>
        </authorList>
    </citation>
    <scope>NUCLEOTIDE SEQUENCE [LARGE SCALE GENOMIC DNA]</scope>
    <source>
        <strain evidence="4 5">Ben110</strain>
    </source>
</reference>
<dbReference type="GO" id="GO:0008270">
    <property type="term" value="F:zinc ion binding"/>
    <property type="evidence" value="ECO:0007669"/>
    <property type="project" value="InterPro"/>
</dbReference>
<evidence type="ECO:0000256" key="1">
    <source>
        <dbReference type="ARBA" id="ARBA00023450"/>
    </source>
</evidence>
<feature type="domain" description="HNH nuclease" evidence="3">
    <location>
        <begin position="463"/>
        <end position="515"/>
    </location>
</feature>
<dbReference type="SMART" id="SM00507">
    <property type="entry name" value="HNHc"/>
    <property type="match status" value="1"/>
</dbReference>
<comment type="caution">
    <text evidence="4">The sequence shown here is derived from an EMBL/GenBank/DDBJ whole genome shotgun (WGS) entry which is preliminary data.</text>
</comment>
<name>W6JXY6_9MICO</name>
<dbReference type="Pfam" id="PF02720">
    <property type="entry name" value="DUF222"/>
    <property type="match status" value="1"/>
</dbReference>
<dbReference type="AlphaFoldDB" id="W6JXY6"/>
<gene>
    <name evidence="4" type="ORF">BN11_3000007</name>
</gene>
<feature type="region of interest" description="Disordered" evidence="2">
    <location>
        <begin position="91"/>
        <end position="128"/>
    </location>
</feature>
<keyword evidence="5" id="KW-1185">Reference proteome</keyword>
<dbReference type="CDD" id="cd00085">
    <property type="entry name" value="HNHc"/>
    <property type="match status" value="1"/>
</dbReference>
<organism evidence="4 5">
    <name type="scientific">Nostocoides australiense Ben110</name>
    <dbReference type="NCBI Taxonomy" id="1193182"/>
    <lineage>
        <taxon>Bacteria</taxon>
        <taxon>Bacillati</taxon>
        <taxon>Actinomycetota</taxon>
        <taxon>Actinomycetes</taxon>
        <taxon>Micrococcales</taxon>
        <taxon>Intrasporangiaceae</taxon>
        <taxon>Nostocoides</taxon>
    </lineage>
</organism>
<protein>
    <recommendedName>
        <fullName evidence="3">HNH nuclease domain-containing protein</fullName>
    </recommendedName>
</protein>
<evidence type="ECO:0000313" key="5">
    <source>
        <dbReference type="Proteomes" id="UP000035763"/>
    </source>
</evidence>
<dbReference type="GO" id="GO:0004519">
    <property type="term" value="F:endonuclease activity"/>
    <property type="evidence" value="ECO:0007669"/>
    <property type="project" value="InterPro"/>
</dbReference>
<dbReference type="InterPro" id="IPR003615">
    <property type="entry name" value="HNH_nuc"/>
</dbReference>
<evidence type="ECO:0000313" key="4">
    <source>
        <dbReference type="EMBL" id="CCH73611.1"/>
    </source>
</evidence>
<dbReference type="InterPro" id="IPR002711">
    <property type="entry name" value="HNH"/>
</dbReference>
<dbReference type="Pfam" id="PF01844">
    <property type="entry name" value="HNH"/>
    <property type="match status" value="1"/>
</dbReference>
<feature type="region of interest" description="Disordered" evidence="2">
    <location>
        <begin position="31"/>
        <end position="57"/>
    </location>
</feature>
<feature type="compositionally biased region" description="Low complexity" evidence="2">
    <location>
        <begin position="98"/>
        <end position="119"/>
    </location>
</feature>
<evidence type="ECO:0000256" key="2">
    <source>
        <dbReference type="SAM" id="MobiDB-lite"/>
    </source>
</evidence>
<accession>W6JXY6</accession>
<dbReference type="Proteomes" id="UP000035763">
    <property type="component" value="Unassembled WGS sequence"/>
</dbReference>
<dbReference type="GO" id="GO:0003676">
    <property type="term" value="F:nucleic acid binding"/>
    <property type="evidence" value="ECO:0007669"/>
    <property type="project" value="InterPro"/>
</dbReference>
<evidence type="ECO:0000259" key="3">
    <source>
        <dbReference type="SMART" id="SM00507"/>
    </source>
</evidence>